<accession>A0A927W8Z6</accession>
<reference evidence="7" key="1">
    <citation type="submission" date="2019-04" db="EMBL/GenBank/DDBJ databases">
        <title>Evolution of Biomass-Degrading Anaerobic Consortia Revealed by Metagenomics.</title>
        <authorList>
            <person name="Peng X."/>
        </authorList>
    </citation>
    <scope>NUCLEOTIDE SEQUENCE</scope>
    <source>
        <strain evidence="7">SIG254</strain>
    </source>
</reference>
<dbReference type="AlphaFoldDB" id="A0A927W8Z6"/>
<organism evidence="7 8">
    <name type="scientific">Clostridium sulfidigenes</name>
    <dbReference type="NCBI Taxonomy" id="318464"/>
    <lineage>
        <taxon>Bacteria</taxon>
        <taxon>Bacillati</taxon>
        <taxon>Bacillota</taxon>
        <taxon>Clostridia</taxon>
        <taxon>Eubacteriales</taxon>
        <taxon>Clostridiaceae</taxon>
        <taxon>Clostridium</taxon>
    </lineage>
</organism>
<dbReference type="InterPro" id="IPR051533">
    <property type="entry name" value="WaaL-like"/>
</dbReference>
<protein>
    <recommendedName>
        <fullName evidence="6">O-antigen ligase-related domain-containing protein</fullName>
    </recommendedName>
</protein>
<name>A0A927W8Z6_9CLOT</name>
<dbReference type="InterPro" id="IPR007016">
    <property type="entry name" value="O-antigen_ligase-rel_domated"/>
</dbReference>
<feature type="transmembrane region" description="Helical" evidence="5">
    <location>
        <begin position="73"/>
        <end position="90"/>
    </location>
</feature>
<keyword evidence="4 5" id="KW-0472">Membrane</keyword>
<feature type="transmembrane region" description="Helical" evidence="5">
    <location>
        <begin position="444"/>
        <end position="462"/>
    </location>
</feature>
<dbReference type="PANTHER" id="PTHR37422:SF13">
    <property type="entry name" value="LIPOPOLYSACCHARIDE BIOSYNTHESIS PROTEIN PA4999-RELATED"/>
    <property type="match status" value="1"/>
</dbReference>
<feature type="domain" description="O-antigen ligase-related" evidence="6">
    <location>
        <begin position="244"/>
        <end position="415"/>
    </location>
</feature>
<proteinExistence type="predicted"/>
<evidence type="ECO:0000313" key="7">
    <source>
        <dbReference type="EMBL" id="MBE6060406.1"/>
    </source>
</evidence>
<gene>
    <name evidence="7" type="ORF">E7215_09570</name>
</gene>
<sequence length="511" mass="59774">MKETNIQMNKMILLINIIIIIISMISTPDLIIVYLFYLIFAILIYKYFTFNTKRYLYFTTLFYASVTSGNSKFVFLFYFLYIIVYLYNLYKHKSRRSFNKGYSKRYLIFFIIFVVYLFMSIFIAEDKYLAVKTLYRYVIMIALFALMFMENNSKDKLKETMRFFLILYAGILFLGTLEIFNVNIGLENIYINSGITYEYTKRIPVTFFYNPNNYAVVLNLGIAMLFTHSLHLKKIKEKFFIYILISISIVNLIFTRSRLGWLTVFLTLLIVFIGGLILTFKNKNIGKTYMISSVVTTIWILFIFVALSLPNFMYPYYGKFADSLIINNVKKEIFKVPINDTPETVPPIKLEYGGEGSENERITLILNVLEGVIGEKRYLGFGVGNIGKYVEGKGNTNGLVNIHSSWFEYLGDFGIGMFIYLILMYCMMLWDTFIITLKTVNDDWFIPTMLLVVGIIMVVLAFSPSTILMFTPFWTILGICFSFVYNWKNEEFIVLREGMNFIEKNTNDCSK</sequence>
<dbReference type="GO" id="GO:0016020">
    <property type="term" value="C:membrane"/>
    <property type="evidence" value="ECO:0007669"/>
    <property type="project" value="UniProtKB-SubCell"/>
</dbReference>
<feature type="transmembrane region" description="Helical" evidence="5">
    <location>
        <begin position="106"/>
        <end position="123"/>
    </location>
</feature>
<dbReference type="Proteomes" id="UP000768462">
    <property type="component" value="Unassembled WGS sequence"/>
</dbReference>
<dbReference type="PANTHER" id="PTHR37422">
    <property type="entry name" value="TEICHURONIC ACID BIOSYNTHESIS PROTEIN TUAE"/>
    <property type="match status" value="1"/>
</dbReference>
<feature type="transmembrane region" description="Helical" evidence="5">
    <location>
        <begin position="239"/>
        <end position="255"/>
    </location>
</feature>
<evidence type="ECO:0000256" key="1">
    <source>
        <dbReference type="ARBA" id="ARBA00004141"/>
    </source>
</evidence>
<evidence type="ECO:0000256" key="3">
    <source>
        <dbReference type="ARBA" id="ARBA00022989"/>
    </source>
</evidence>
<feature type="transmembrane region" description="Helical" evidence="5">
    <location>
        <begin position="129"/>
        <end position="149"/>
    </location>
</feature>
<feature type="transmembrane region" description="Helical" evidence="5">
    <location>
        <begin position="468"/>
        <end position="487"/>
    </location>
</feature>
<comment type="caution">
    <text evidence="7">The sequence shown here is derived from an EMBL/GenBank/DDBJ whole genome shotgun (WGS) entry which is preliminary data.</text>
</comment>
<feature type="transmembrane region" description="Helical" evidence="5">
    <location>
        <begin position="413"/>
        <end position="437"/>
    </location>
</feature>
<evidence type="ECO:0000256" key="2">
    <source>
        <dbReference type="ARBA" id="ARBA00022692"/>
    </source>
</evidence>
<feature type="transmembrane region" description="Helical" evidence="5">
    <location>
        <begin position="12"/>
        <end position="45"/>
    </location>
</feature>
<dbReference type="EMBL" id="SVCM01000108">
    <property type="protein sequence ID" value="MBE6060406.1"/>
    <property type="molecule type" value="Genomic_DNA"/>
</dbReference>
<dbReference type="Pfam" id="PF04932">
    <property type="entry name" value="Wzy_C"/>
    <property type="match status" value="1"/>
</dbReference>
<evidence type="ECO:0000256" key="4">
    <source>
        <dbReference type="ARBA" id="ARBA00023136"/>
    </source>
</evidence>
<evidence type="ECO:0000256" key="5">
    <source>
        <dbReference type="SAM" id="Phobius"/>
    </source>
</evidence>
<evidence type="ECO:0000313" key="8">
    <source>
        <dbReference type="Proteomes" id="UP000768462"/>
    </source>
</evidence>
<keyword evidence="3 5" id="KW-1133">Transmembrane helix</keyword>
<feature type="transmembrane region" description="Helical" evidence="5">
    <location>
        <begin position="261"/>
        <end position="280"/>
    </location>
</feature>
<feature type="transmembrane region" description="Helical" evidence="5">
    <location>
        <begin position="161"/>
        <end position="180"/>
    </location>
</feature>
<keyword evidence="2 5" id="KW-0812">Transmembrane</keyword>
<feature type="transmembrane region" description="Helical" evidence="5">
    <location>
        <begin position="289"/>
        <end position="309"/>
    </location>
</feature>
<evidence type="ECO:0000259" key="6">
    <source>
        <dbReference type="Pfam" id="PF04932"/>
    </source>
</evidence>
<feature type="transmembrane region" description="Helical" evidence="5">
    <location>
        <begin position="214"/>
        <end position="232"/>
    </location>
</feature>
<comment type="subcellular location">
    <subcellularLocation>
        <location evidence="1">Membrane</location>
        <topology evidence="1">Multi-pass membrane protein</topology>
    </subcellularLocation>
</comment>